<evidence type="ECO:0000313" key="2">
    <source>
        <dbReference type="EMBL" id="QHS99030.1"/>
    </source>
</evidence>
<organism evidence="2">
    <name type="scientific">viral metagenome</name>
    <dbReference type="NCBI Taxonomy" id="1070528"/>
    <lineage>
        <taxon>unclassified sequences</taxon>
        <taxon>metagenomes</taxon>
        <taxon>organismal metagenomes</taxon>
    </lineage>
</organism>
<protein>
    <submittedName>
        <fullName evidence="2">Uncharacterized protein</fullName>
    </submittedName>
</protein>
<proteinExistence type="predicted"/>
<feature type="region of interest" description="Disordered" evidence="1">
    <location>
        <begin position="1"/>
        <end position="25"/>
    </location>
</feature>
<name>A0A6C0C3N5_9ZZZZ</name>
<feature type="compositionally biased region" description="Basic residues" evidence="1">
    <location>
        <begin position="1"/>
        <end position="12"/>
    </location>
</feature>
<dbReference type="AlphaFoldDB" id="A0A6C0C3N5"/>
<sequence>MSTRRKKSKTRKLVPWAGWGKKKPSSRQRTVMYKNCGKKCFLGPTRRPHPSFPICIKKTCRVNTKGVYAAYIRARQWGKKPSQYKGKSRPTMRRSTYTSVARKAKRILKRTNSKKKR</sequence>
<feature type="compositionally biased region" description="Basic residues" evidence="1">
    <location>
        <begin position="102"/>
        <end position="117"/>
    </location>
</feature>
<accession>A0A6C0C3N5</accession>
<reference evidence="2" key="1">
    <citation type="journal article" date="2020" name="Nature">
        <title>Giant virus diversity and host interactions through global metagenomics.</title>
        <authorList>
            <person name="Schulz F."/>
            <person name="Roux S."/>
            <person name="Paez-Espino D."/>
            <person name="Jungbluth S."/>
            <person name="Walsh D.A."/>
            <person name="Denef V.J."/>
            <person name="McMahon K.D."/>
            <person name="Konstantinidis K.T."/>
            <person name="Eloe-Fadrosh E.A."/>
            <person name="Kyrpides N.C."/>
            <person name="Woyke T."/>
        </authorList>
    </citation>
    <scope>NUCLEOTIDE SEQUENCE</scope>
    <source>
        <strain evidence="2">GVMAG-M-3300020185-33</strain>
    </source>
</reference>
<feature type="region of interest" description="Disordered" evidence="1">
    <location>
        <begin position="79"/>
        <end position="117"/>
    </location>
</feature>
<evidence type="ECO:0000256" key="1">
    <source>
        <dbReference type="SAM" id="MobiDB-lite"/>
    </source>
</evidence>
<dbReference type="EMBL" id="MN739334">
    <property type="protein sequence ID" value="QHS99030.1"/>
    <property type="molecule type" value="Genomic_DNA"/>
</dbReference>